<feature type="region of interest" description="Disordered" evidence="9">
    <location>
        <begin position="112"/>
        <end position="332"/>
    </location>
</feature>
<feature type="binding site" evidence="8">
    <location>
        <position position="374"/>
    </location>
    <ligand>
        <name>Zn(2+)</name>
        <dbReference type="ChEBI" id="CHEBI:29105"/>
    </ligand>
</feature>
<evidence type="ECO:0000256" key="2">
    <source>
        <dbReference type="ARBA" id="ARBA00022722"/>
    </source>
</evidence>
<feature type="compositionally biased region" description="Low complexity" evidence="9">
    <location>
        <begin position="318"/>
        <end position="332"/>
    </location>
</feature>
<evidence type="ECO:0000256" key="7">
    <source>
        <dbReference type="PIRNR" id="PIRNR037125"/>
    </source>
</evidence>
<feature type="compositionally biased region" description="Basic and acidic residues" evidence="9">
    <location>
        <begin position="221"/>
        <end position="238"/>
    </location>
</feature>
<dbReference type="SUPFAM" id="SSF144206">
    <property type="entry name" value="NOB1 zinc finger-like"/>
    <property type="match status" value="1"/>
</dbReference>
<evidence type="ECO:0000256" key="4">
    <source>
        <dbReference type="ARBA" id="ARBA00022801"/>
    </source>
</evidence>
<feature type="compositionally biased region" description="Polar residues" evidence="9">
    <location>
        <begin position="146"/>
        <end position="158"/>
    </location>
</feature>
<reference evidence="12" key="1">
    <citation type="journal article" date="2020" name="Stud. Mycol.">
        <title>101 Dothideomycetes genomes: a test case for predicting lifestyles and emergence of pathogens.</title>
        <authorList>
            <person name="Haridas S."/>
            <person name="Albert R."/>
            <person name="Binder M."/>
            <person name="Bloem J."/>
            <person name="Labutti K."/>
            <person name="Salamov A."/>
            <person name="Andreopoulos B."/>
            <person name="Baker S."/>
            <person name="Barry K."/>
            <person name="Bills G."/>
            <person name="Bluhm B."/>
            <person name="Cannon C."/>
            <person name="Castanera R."/>
            <person name="Culley D."/>
            <person name="Daum C."/>
            <person name="Ezra D."/>
            <person name="Gonzalez J."/>
            <person name="Henrissat B."/>
            <person name="Kuo A."/>
            <person name="Liang C."/>
            <person name="Lipzen A."/>
            <person name="Lutzoni F."/>
            <person name="Magnuson J."/>
            <person name="Mondo S."/>
            <person name="Nolan M."/>
            <person name="Ohm R."/>
            <person name="Pangilinan J."/>
            <person name="Park H.-J."/>
            <person name="Ramirez L."/>
            <person name="Alfaro M."/>
            <person name="Sun H."/>
            <person name="Tritt A."/>
            <person name="Yoshinaga Y."/>
            <person name="Zwiers L.-H."/>
            <person name="Turgeon B."/>
            <person name="Goodwin S."/>
            <person name="Spatafora J."/>
            <person name="Crous P."/>
            <person name="Grigoriev I."/>
        </authorList>
    </citation>
    <scope>NUCLEOTIDE SEQUENCE</scope>
    <source>
        <strain evidence="12">Tuck. ex Michener</strain>
    </source>
</reference>
<keyword evidence="3 7" id="KW-0479">Metal-binding</keyword>
<feature type="binding site" evidence="8">
    <location>
        <position position="389"/>
    </location>
    <ligand>
        <name>Zn(2+)</name>
        <dbReference type="ChEBI" id="CHEBI:29105"/>
    </ligand>
</feature>
<dbReference type="Proteomes" id="UP000800092">
    <property type="component" value="Unassembled WGS sequence"/>
</dbReference>
<feature type="binding site" evidence="8">
    <location>
        <position position="377"/>
    </location>
    <ligand>
        <name>Zn(2+)</name>
        <dbReference type="ChEBI" id="CHEBI:29105"/>
    </ligand>
</feature>
<dbReference type="InterPro" id="IPR017117">
    <property type="entry name" value="Nob1_euk"/>
</dbReference>
<keyword evidence="4" id="KW-0378">Hydrolase</keyword>
<comment type="subcellular location">
    <subcellularLocation>
        <location evidence="7">Nucleus</location>
        <location evidence="7">Nucleolus</location>
    </subcellularLocation>
</comment>
<keyword evidence="2" id="KW-0540">Nuclease</keyword>
<accession>A0A6A6H4B8</accession>
<dbReference type="InterPro" id="IPR033411">
    <property type="entry name" value="Ribonuclease_PIN"/>
</dbReference>
<keyword evidence="6 7" id="KW-0539">Nucleus</keyword>
<dbReference type="OrthoDB" id="446759at2759"/>
<comment type="similarity">
    <text evidence="1 7">Belongs to the NOB1 family.</text>
</comment>
<evidence type="ECO:0000259" key="10">
    <source>
        <dbReference type="Pfam" id="PF08772"/>
    </source>
</evidence>
<proteinExistence type="inferred from homology"/>
<dbReference type="Gene3D" id="3.40.50.1010">
    <property type="entry name" value="5'-nuclease"/>
    <property type="match status" value="1"/>
</dbReference>
<evidence type="ECO:0000256" key="8">
    <source>
        <dbReference type="PIRSR" id="PIRSR037125-1"/>
    </source>
</evidence>
<evidence type="ECO:0000256" key="5">
    <source>
        <dbReference type="ARBA" id="ARBA00022833"/>
    </source>
</evidence>
<feature type="region of interest" description="Disordered" evidence="9">
    <location>
        <begin position="426"/>
        <end position="524"/>
    </location>
</feature>
<feature type="domain" description="Nin one binding (NOB1) Zn-ribbon-like" evidence="10">
    <location>
        <begin position="364"/>
        <end position="436"/>
    </location>
</feature>
<feature type="compositionally biased region" description="Gly residues" evidence="9">
    <location>
        <begin position="445"/>
        <end position="458"/>
    </location>
</feature>
<evidence type="ECO:0000313" key="12">
    <source>
        <dbReference type="EMBL" id="KAF2232845.1"/>
    </source>
</evidence>
<gene>
    <name evidence="12" type="ORF">EV356DRAFT_578128</name>
</gene>
<evidence type="ECO:0000256" key="1">
    <source>
        <dbReference type="ARBA" id="ARBA00005858"/>
    </source>
</evidence>
<dbReference type="GO" id="GO:0016787">
    <property type="term" value="F:hydrolase activity"/>
    <property type="evidence" value="ECO:0007669"/>
    <property type="project" value="UniProtKB-KW"/>
</dbReference>
<dbReference type="GO" id="GO:0005737">
    <property type="term" value="C:cytoplasm"/>
    <property type="evidence" value="ECO:0007669"/>
    <property type="project" value="UniProtKB-ARBA"/>
</dbReference>
<feature type="compositionally biased region" description="Low complexity" evidence="9">
    <location>
        <begin position="176"/>
        <end position="190"/>
    </location>
</feature>
<dbReference type="GO" id="GO:0005730">
    <property type="term" value="C:nucleolus"/>
    <property type="evidence" value="ECO:0007669"/>
    <property type="project" value="UniProtKB-SubCell"/>
</dbReference>
<dbReference type="Gene3D" id="6.20.210.10">
    <property type="entry name" value="Nin one binding (NOB1), Zn-ribbon-like"/>
    <property type="match status" value="1"/>
</dbReference>
<dbReference type="InterPro" id="IPR036283">
    <property type="entry name" value="NOB1_Zf-like_sf"/>
</dbReference>
<evidence type="ECO:0000313" key="13">
    <source>
        <dbReference type="Proteomes" id="UP000800092"/>
    </source>
</evidence>
<keyword evidence="5 7" id="KW-0862">Zinc</keyword>
<dbReference type="EMBL" id="ML991812">
    <property type="protein sequence ID" value="KAF2232845.1"/>
    <property type="molecule type" value="Genomic_DNA"/>
</dbReference>
<dbReference type="GO" id="GO:0046872">
    <property type="term" value="F:metal ion binding"/>
    <property type="evidence" value="ECO:0007669"/>
    <property type="project" value="UniProtKB-UniRule"/>
</dbReference>
<evidence type="ECO:0000259" key="11">
    <source>
        <dbReference type="Pfam" id="PF17146"/>
    </source>
</evidence>
<dbReference type="AlphaFoldDB" id="A0A6A6H4B8"/>
<dbReference type="GO" id="GO:0004521">
    <property type="term" value="F:RNA endonuclease activity"/>
    <property type="evidence" value="ECO:0007669"/>
    <property type="project" value="UniProtKB-UniRule"/>
</dbReference>
<protein>
    <recommendedName>
        <fullName evidence="7">20S-pre-rRNA D-site endonuclease NOB1</fullName>
    </recommendedName>
</protein>
<feature type="binding site" evidence="8">
    <location>
        <position position="392"/>
    </location>
    <ligand>
        <name>Zn(2+)</name>
        <dbReference type="ChEBI" id="CHEBI:29105"/>
    </ligand>
</feature>
<dbReference type="PIRSF" id="PIRSF037125">
    <property type="entry name" value="D-site_20S_pre-rRNA_nuclease"/>
    <property type="match status" value="1"/>
</dbReference>
<dbReference type="Pfam" id="PF08772">
    <property type="entry name" value="Zn_ribbon_NOB1"/>
    <property type="match status" value="1"/>
</dbReference>
<dbReference type="GO" id="GO:0030490">
    <property type="term" value="P:maturation of SSU-rRNA"/>
    <property type="evidence" value="ECO:0007669"/>
    <property type="project" value="TreeGrafter"/>
</dbReference>
<dbReference type="InterPro" id="IPR039907">
    <property type="entry name" value="NOB1"/>
</dbReference>
<dbReference type="FunFam" id="3.40.50.1010:FF:000020">
    <property type="entry name" value="20S-pre-rRNA D-site endonuclease NOB1"/>
    <property type="match status" value="1"/>
</dbReference>
<dbReference type="CDD" id="cd09876">
    <property type="entry name" value="PIN_Nob1-like"/>
    <property type="match status" value="1"/>
</dbReference>
<dbReference type="GO" id="GO:0030688">
    <property type="term" value="C:preribosome, small subunit precursor"/>
    <property type="evidence" value="ECO:0007669"/>
    <property type="project" value="TreeGrafter"/>
</dbReference>
<keyword evidence="13" id="KW-1185">Reference proteome</keyword>
<name>A0A6A6H4B8_VIRVR</name>
<feature type="domain" description="Ribonuclease PIN" evidence="11">
    <location>
        <begin position="13"/>
        <end position="104"/>
    </location>
</feature>
<sequence length="524" mass="56684">MTAIATHKPVHTVVLDAGPIIRNDPTVSSLVAHTERIVTVPSVISEIRDAATRSRVETLLLPFLIQRTPKPDSINFIKNFSRKTGDLSVLSQPDLQILALSYELECELNGGDWRLRNEPGQKRMNGTPPAKMSSQHEHEPEKANKGSENSSIDTSGASSRLDRPEGPEAFDSQDGQTPPTEETTTQSTQELDSALSQNTVEDNITEISEAIGGSSLSETPDNEHGQPTMEEHLKDSTFSKEPSSENTAEQTSSEPQTQSPEGPIENEDTDSLPPPDDPNTDEPLSDGPNSDSSSDSEGWITPSNINKHKANLSNPHRSTSSTSSPHSQSPSPTLQLALLTTDYAMQNVALRLNLNLLSPQLSRITVLRSSILRCHACFATTREVSRQFCPRCGGAKTLTRVSCSTNSAGEVVLHLKRNMQWNNRGNRYAVPKPVEGSASGRVRRGGGGGGGKGGGGKGLVLAEDQKEYQRAVGEEQRRERRRERDLMDEDVVPGILSGERRTGGGGGAGRVKVGAGRDVNSRRR</sequence>
<evidence type="ECO:0000256" key="9">
    <source>
        <dbReference type="SAM" id="MobiDB-lite"/>
    </source>
</evidence>
<organism evidence="12 13">
    <name type="scientific">Viridothelium virens</name>
    <name type="common">Speckled blister lichen</name>
    <name type="synonym">Trypethelium virens</name>
    <dbReference type="NCBI Taxonomy" id="1048519"/>
    <lineage>
        <taxon>Eukaryota</taxon>
        <taxon>Fungi</taxon>
        <taxon>Dikarya</taxon>
        <taxon>Ascomycota</taxon>
        <taxon>Pezizomycotina</taxon>
        <taxon>Dothideomycetes</taxon>
        <taxon>Dothideomycetes incertae sedis</taxon>
        <taxon>Trypetheliales</taxon>
        <taxon>Trypetheliaceae</taxon>
        <taxon>Viridothelium</taxon>
    </lineage>
</organism>
<feature type="compositionally biased region" description="Polar residues" evidence="9">
    <location>
        <begin position="194"/>
        <end position="206"/>
    </location>
</feature>
<dbReference type="PANTHER" id="PTHR12814">
    <property type="entry name" value="RNA-BINDING PROTEIN NOB1"/>
    <property type="match status" value="1"/>
</dbReference>
<feature type="compositionally biased region" description="Basic and acidic residues" evidence="9">
    <location>
        <begin position="463"/>
        <end position="485"/>
    </location>
</feature>
<dbReference type="InterPro" id="IPR014881">
    <property type="entry name" value="NOB1_Zn-bd"/>
</dbReference>
<evidence type="ECO:0000256" key="6">
    <source>
        <dbReference type="ARBA" id="ARBA00023242"/>
    </source>
</evidence>
<feature type="compositionally biased region" description="Polar residues" evidence="9">
    <location>
        <begin position="301"/>
        <end position="317"/>
    </location>
</feature>
<dbReference type="Pfam" id="PF17146">
    <property type="entry name" value="PIN_6"/>
    <property type="match status" value="1"/>
</dbReference>
<evidence type="ECO:0000256" key="3">
    <source>
        <dbReference type="ARBA" id="ARBA00022723"/>
    </source>
</evidence>
<feature type="compositionally biased region" description="Polar residues" evidence="9">
    <location>
        <begin position="239"/>
        <end position="260"/>
    </location>
</feature>
<dbReference type="PANTHER" id="PTHR12814:SF2">
    <property type="entry name" value="RNA-BINDING PROTEIN NOB1"/>
    <property type="match status" value="1"/>
</dbReference>
<comment type="function">
    <text evidence="7">Required for the synthesis of 40S ribosome subunits. Has a role in processing 20S pre-rRNA into the mature 18S rRNA, where it is required for cleavage at the 3' end of the mature 18S rRNA (D-site). Accompanies the 20S pre-rRNA from the nucleus to the cytoplasm.</text>
</comment>
<feature type="compositionally biased region" description="Basic and acidic residues" evidence="9">
    <location>
        <begin position="134"/>
        <end position="145"/>
    </location>
</feature>